<name>A0A545TPK1_9PROT</name>
<dbReference type="Proteomes" id="UP000315252">
    <property type="component" value="Unassembled WGS sequence"/>
</dbReference>
<evidence type="ECO:0000313" key="2">
    <source>
        <dbReference type="Proteomes" id="UP000315252"/>
    </source>
</evidence>
<gene>
    <name evidence="1" type="ORF">FKG95_15920</name>
</gene>
<dbReference type="InterPro" id="IPR016181">
    <property type="entry name" value="Acyl_CoA_acyltransferase"/>
</dbReference>
<dbReference type="OrthoDB" id="8894819at2"/>
<dbReference type="Gene3D" id="3.40.630.30">
    <property type="match status" value="1"/>
</dbReference>
<dbReference type="AlphaFoldDB" id="A0A545TPK1"/>
<proteinExistence type="predicted"/>
<dbReference type="SUPFAM" id="SSF55729">
    <property type="entry name" value="Acyl-CoA N-acyltransferases (Nat)"/>
    <property type="match status" value="1"/>
</dbReference>
<dbReference type="GO" id="GO:0016740">
    <property type="term" value="F:transferase activity"/>
    <property type="evidence" value="ECO:0007669"/>
    <property type="project" value="UniProtKB-KW"/>
</dbReference>
<keyword evidence="2" id="KW-1185">Reference proteome</keyword>
<dbReference type="RefSeq" id="WP_142897374.1">
    <property type="nucleotide sequence ID" value="NZ_ML660056.1"/>
</dbReference>
<dbReference type="EMBL" id="VHSH01000005">
    <property type="protein sequence ID" value="TQV79150.1"/>
    <property type="molecule type" value="Genomic_DNA"/>
</dbReference>
<organism evidence="1 2">
    <name type="scientific">Denitrobaculum tricleocarpae</name>
    <dbReference type="NCBI Taxonomy" id="2591009"/>
    <lineage>
        <taxon>Bacteria</taxon>
        <taxon>Pseudomonadati</taxon>
        <taxon>Pseudomonadota</taxon>
        <taxon>Alphaproteobacteria</taxon>
        <taxon>Rhodospirillales</taxon>
        <taxon>Rhodospirillaceae</taxon>
        <taxon>Denitrobaculum</taxon>
    </lineage>
</organism>
<evidence type="ECO:0000313" key="1">
    <source>
        <dbReference type="EMBL" id="TQV79150.1"/>
    </source>
</evidence>
<keyword evidence="1" id="KW-0808">Transferase</keyword>
<protein>
    <submittedName>
        <fullName evidence="1">GNAT family N-acetyltransferase</fullName>
    </submittedName>
</protein>
<accession>A0A545TPK1</accession>
<reference evidence="1 2" key="1">
    <citation type="submission" date="2019-06" db="EMBL/GenBank/DDBJ databases">
        <title>Whole genome sequence for Rhodospirillaceae sp. R148.</title>
        <authorList>
            <person name="Wang G."/>
        </authorList>
    </citation>
    <scope>NUCLEOTIDE SEQUENCE [LARGE SCALE GENOMIC DNA]</scope>
    <source>
        <strain evidence="1 2">R148</strain>
    </source>
</reference>
<comment type="caution">
    <text evidence="1">The sequence shown here is derived from an EMBL/GenBank/DDBJ whole genome shotgun (WGS) entry which is preliminary data.</text>
</comment>
<sequence length="193" mass="21293">MPGKPALKYEARALDADTWPDFARLVEANNGVWGGCWCMWYHGKDEGSSGSPAEKRTAKECRVREGRAHASLVFHGQDCVGWCQFGSPDELPRIHNQRAYLATDPALPDWRITCFFSGKGHRGTGVASAALEGAIGQIRKLGGGRIEGYPEDIEGRKASPAFLFNGTLSTFERLGFERSRKIGKHKWVVTLTL</sequence>